<dbReference type="InterPro" id="IPR027463">
    <property type="entry name" value="AcrB_DN_DC_subdom"/>
</dbReference>
<gene>
    <name evidence="1" type="ORF">DIT97_23065</name>
</gene>
<comment type="caution">
    <text evidence="1">The sequence shown here is derived from an EMBL/GenBank/DDBJ whole genome shotgun (WGS) entry which is preliminary data.</text>
</comment>
<organism evidence="1 2">
    <name type="scientific">Gimesia maris</name>
    <dbReference type="NCBI Taxonomy" id="122"/>
    <lineage>
        <taxon>Bacteria</taxon>
        <taxon>Pseudomonadati</taxon>
        <taxon>Planctomycetota</taxon>
        <taxon>Planctomycetia</taxon>
        <taxon>Planctomycetales</taxon>
        <taxon>Planctomycetaceae</taxon>
        <taxon>Gimesia</taxon>
    </lineage>
</organism>
<evidence type="ECO:0000313" key="1">
    <source>
        <dbReference type="EMBL" id="HCO25759.1"/>
    </source>
</evidence>
<dbReference type="PANTHER" id="PTHR32063:SF24">
    <property type="entry name" value="CATION EFFLUX SYSTEM (ACRB_ACRD_ACRF FAMILY)"/>
    <property type="match status" value="1"/>
</dbReference>
<name>A0A3D3RAD3_9PLAN</name>
<dbReference type="SUPFAM" id="SSF82714">
    <property type="entry name" value="Multidrug efflux transporter AcrB TolC docking domain, DN and DC subdomains"/>
    <property type="match status" value="1"/>
</dbReference>
<proteinExistence type="predicted"/>
<feature type="non-terminal residue" evidence="1">
    <location>
        <position position="100"/>
    </location>
</feature>
<dbReference type="GO" id="GO:0005886">
    <property type="term" value="C:plasma membrane"/>
    <property type="evidence" value="ECO:0007669"/>
    <property type="project" value="TreeGrafter"/>
</dbReference>
<protein>
    <recommendedName>
        <fullName evidence="3">CusA/CzcA family heavy metal efflux RND transporter</fullName>
    </recommendedName>
</protein>
<evidence type="ECO:0008006" key="3">
    <source>
        <dbReference type="Google" id="ProtNLM"/>
    </source>
</evidence>
<reference evidence="1 2" key="1">
    <citation type="journal article" date="2018" name="Nat. Biotechnol.">
        <title>A standardized bacterial taxonomy based on genome phylogeny substantially revises the tree of life.</title>
        <authorList>
            <person name="Parks D.H."/>
            <person name="Chuvochina M."/>
            <person name="Waite D.W."/>
            <person name="Rinke C."/>
            <person name="Skarshewski A."/>
            <person name="Chaumeil P.A."/>
            <person name="Hugenholtz P."/>
        </authorList>
    </citation>
    <scope>NUCLEOTIDE SEQUENCE [LARGE SCALE GENOMIC DNA]</scope>
    <source>
        <strain evidence="1">UBA9375</strain>
    </source>
</reference>
<dbReference type="Pfam" id="PF00873">
    <property type="entry name" value="ACR_tran"/>
    <property type="match status" value="1"/>
</dbReference>
<dbReference type="GO" id="GO:0042910">
    <property type="term" value="F:xenobiotic transmembrane transporter activity"/>
    <property type="evidence" value="ECO:0007669"/>
    <property type="project" value="TreeGrafter"/>
</dbReference>
<evidence type="ECO:0000313" key="2">
    <source>
        <dbReference type="Proteomes" id="UP000263642"/>
    </source>
</evidence>
<dbReference type="PANTHER" id="PTHR32063">
    <property type="match status" value="1"/>
</dbReference>
<feature type="non-terminal residue" evidence="1">
    <location>
        <position position="1"/>
    </location>
</feature>
<dbReference type="Gene3D" id="3.30.2090.10">
    <property type="entry name" value="Multidrug efflux transporter AcrB TolC docking domain, DN and DC subdomains"/>
    <property type="match status" value="1"/>
</dbReference>
<accession>A0A3D3RAD3</accession>
<dbReference type="InterPro" id="IPR001036">
    <property type="entry name" value="Acrflvin-R"/>
</dbReference>
<dbReference type="Gene3D" id="3.30.70.1320">
    <property type="entry name" value="Multidrug efflux transporter AcrB pore domain like"/>
    <property type="match status" value="1"/>
</dbReference>
<dbReference type="AlphaFoldDB" id="A0A3D3RAD3"/>
<dbReference type="EMBL" id="DQAY01000137">
    <property type="protein sequence ID" value="HCO25759.1"/>
    <property type="molecule type" value="Genomic_DNA"/>
</dbReference>
<sequence length="100" mass="11272">PEMGPNTSGLGQIFQYVLRAEEPGQFDIKTLRSLNDWVVKLLLMPVDGITDVLSFGGDVLQYQVNIDPRKLLSFDLEVDDVREAIEESNRNSGGWYLDRG</sequence>
<dbReference type="Proteomes" id="UP000263642">
    <property type="component" value="Unassembled WGS sequence"/>
</dbReference>